<dbReference type="Proteomes" id="UP000271374">
    <property type="component" value="Unassembled WGS sequence"/>
</dbReference>
<proteinExistence type="predicted"/>
<keyword evidence="3" id="KW-1185">Reference proteome</keyword>
<protein>
    <submittedName>
        <fullName evidence="2">Uncharacterized protein</fullName>
    </submittedName>
</protein>
<organism evidence="2 3">
    <name type="scientific">Bacillus yapensis</name>
    <dbReference type="NCBI Taxonomy" id="2492960"/>
    <lineage>
        <taxon>Bacteria</taxon>
        <taxon>Bacillati</taxon>
        <taxon>Bacillota</taxon>
        <taxon>Bacilli</taxon>
        <taxon>Bacillales</taxon>
        <taxon>Bacillaceae</taxon>
        <taxon>Bacillus</taxon>
    </lineage>
</organism>
<sequence length="61" mass="7142">MMTVLVFLIISAICLFFALRRKKTIFLVIPFLTIFLYFIVQIALVPLPFLDTIKFIFSLNN</sequence>
<evidence type="ECO:0000256" key="1">
    <source>
        <dbReference type="SAM" id="Phobius"/>
    </source>
</evidence>
<accession>A0A3S0IFX5</accession>
<keyword evidence="1" id="KW-0472">Membrane</keyword>
<comment type="caution">
    <text evidence="2">The sequence shown here is derived from an EMBL/GenBank/DDBJ whole genome shotgun (WGS) entry which is preliminary data.</text>
</comment>
<keyword evidence="1" id="KW-0812">Transmembrane</keyword>
<evidence type="ECO:0000313" key="3">
    <source>
        <dbReference type="Proteomes" id="UP000271374"/>
    </source>
</evidence>
<evidence type="ECO:0000313" key="2">
    <source>
        <dbReference type="EMBL" id="RTR32970.1"/>
    </source>
</evidence>
<name>A0A3S0IFX5_9BACI</name>
<dbReference type="EMBL" id="RXNT01000005">
    <property type="protein sequence ID" value="RTR32970.1"/>
    <property type="molecule type" value="Genomic_DNA"/>
</dbReference>
<dbReference type="OrthoDB" id="2696663at2"/>
<gene>
    <name evidence="2" type="ORF">EKG37_07870</name>
</gene>
<reference evidence="2 3" key="1">
    <citation type="submission" date="2018-12" db="EMBL/GenBank/DDBJ databases">
        <title>Bacillus yapensis draft genome sequence.</title>
        <authorList>
            <person name="Yu L."/>
            <person name="Xu X."/>
            <person name="Tang X."/>
        </authorList>
    </citation>
    <scope>NUCLEOTIDE SEQUENCE [LARGE SCALE GENOMIC DNA]</scope>
    <source>
        <strain evidence="2 3">XXST-01</strain>
    </source>
</reference>
<dbReference type="AlphaFoldDB" id="A0A3S0IFX5"/>
<keyword evidence="1" id="KW-1133">Transmembrane helix</keyword>
<feature type="transmembrane region" description="Helical" evidence="1">
    <location>
        <begin position="28"/>
        <end position="50"/>
    </location>
</feature>